<dbReference type="EMBL" id="CAFZ01000060">
    <property type="protein sequence ID" value="CCA69648.1"/>
    <property type="molecule type" value="Genomic_DNA"/>
</dbReference>
<comment type="caution">
    <text evidence="1">The sequence shown here is derived from an EMBL/GenBank/DDBJ whole genome shotgun (WGS) entry which is preliminary data.</text>
</comment>
<evidence type="ECO:0000313" key="1">
    <source>
        <dbReference type="EMBL" id="CCA69648.1"/>
    </source>
</evidence>
<evidence type="ECO:0000313" key="2">
    <source>
        <dbReference type="Proteomes" id="UP000007148"/>
    </source>
</evidence>
<keyword evidence="2" id="KW-1185">Reference proteome</keyword>
<sequence length="96" mass="11023">MYLCHFQIRPARHNSDPTTPSRGPFIEQWSTLQNIIKLDRRLMMAWRTNGTLHIQLGNTSTAACAFCRFKTPEIQMLLHQFHSGSPNVHMLSATTI</sequence>
<gene>
    <name evidence="1" type="ORF">PIIN_03587</name>
</gene>
<organism evidence="1 2">
    <name type="scientific">Serendipita indica (strain DSM 11827)</name>
    <name type="common">Root endophyte fungus</name>
    <name type="synonym">Piriformospora indica</name>
    <dbReference type="NCBI Taxonomy" id="1109443"/>
    <lineage>
        <taxon>Eukaryota</taxon>
        <taxon>Fungi</taxon>
        <taxon>Dikarya</taxon>
        <taxon>Basidiomycota</taxon>
        <taxon>Agaricomycotina</taxon>
        <taxon>Agaricomycetes</taxon>
        <taxon>Sebacinales</taxon>
        <taxon>Serendipitaceae</taxon>
        <taxon>Serendipita</taxon>
    </lineage>
</organism>
<reference evidence="1 2" key="1">
    <citation type="journal article" date="2011" name="PLoS Pathog.">
        <title>Endophytic Life Strategies Decoded by Genome and Transcriptome Analyses of the Mutualistic Root Symbiont Piriformospora indica.</title>
        <authorList>
            <person name="Zuccaro A."/>
            <person name="Lahrmann U."/>
            <person name="Guldener U."/>
            <person name="Langen G."/>
            <person name="Pfiffi S."/>
            <person name="Biedenkopf D."/>
            <person name="Wong P."/>
            <person name="Samans B."/>
            <person name="Grimm C."/>
            <person name="Basiewicz M."/>
            <person name="Murat C."/>
            <person name="Martin F."/>
            <person name="Kogel K.H."/>
        </authorList>
    </citation>
    <scope>NUCLEOTIDE SEQUENCE [LARGE SCALE GENOMIC DNA]</scope>
    <source>
        <strain evidence="1 2">DSM 11827</strain>
    </source>
</reference>
<dbReference type="AlphaFoldDB" id="G4TEA5"/>
<proteinExistence type="predicted"/>
<name>G4TEA5_SERID</name>
<dbReference type="InParanoid" id="G4TEA5"/>
<dbReference type="Proteomes" id="UP000007148">
    <property type="component" value="Unassembled WGS sequence"/>
</dbReference>
<protein>
    <submittedName>
        <fullName evidence="1">Uncharacterized protein</fullName>
    </submittedName>
</protein>
<dbReference type="HOGENOM" id="CLU_2360506_0_0_1"/>
<accession>G4TEA5</accession>